<dbReference type="Proteomes" id="UP000594638">
    <property type="component" value="Unassembled WGS sequence"/>
</dbReference>
<sequence>MFQANLPNQFWGDSILTATYLINRIPSSKLSEKTPYELLLNTKPSYSHLRVFGCLCYASTLRRNRSKFDPRADACVFLGYPNGMKGYKLNLTTQKYIISRNVVFHESVFPFQGIPPQITTTKIHSPLFLDNNTSSHYSPAPARSNFSPSPALTLDSSPARSPTLSPMSSTLPSHPTSLHHSTNLPPLQVRRSARIHRPPSYLEQYHCNLAKCNDSQIQSDSKMIVTPETGKQYDISAYVGYDHLSSAHKVYVLSISSSYEPTSYHQASKCPDWCTTLDAKLQALVANNTWTLTTLPPHKTLVDCKWVYKIKYKADGSEERKKARLVAKGFTQQAGLDYQDTFSPVAKLVIVKALLAVASTQQWYLFQLDVNNAFLHGDLEEEVYMRMRPGYEQQGANGVKLVCKLNKSIYGLKQASRQWFNKLSSFILSQGFAQSQSDNSLFTKINGCSSTILLVYVDDIIIAGNDVMYIDQFKKVLDQRFKLKDLGTLKYFLGLEVARNNTGISICQRKYALEVLEDVGYLGAKPAKIPLQQNLKLSKSDGDLITDPSTYRRLVGRLLYLTITRPDLTYPVQILSQFVDSPRQPHLNAALHVLRYLKGTAGQGLFFEKDSEVQLKGFCDADWAACSDTRRSITGYCIFLGNSLILWRSKKQSTVSKSFAEAEYRAMALVVCELTWLQYIFADLGIKHKDPALLFCDNQAAIYIAANQVYHERTKHIELDCHVVREKIQEGKIRTMHLSTKDQLADMLSKSIEARWEFIIFTFHLEEAY</sequence>
<organism evidence="4 5">
    <name type="scientific">Olea europaea subsp. europaea</name>
    <dbReference type="NCBI Taxonomy" id="158383"/>
    <lineage>
        <taxon>Eukaryota</taxon>
        <taxon>Viridiplantae</taxon>
        <taxon>Streptophyta</taxon>
        <taxon>Embryophyta</taxon>
        <taxon>Tracheophyta</taxon>
        <taxon>Spermatophyta</taxon>
        <taxon>Magnoliopsida</taxon>
        <taxon>eudicotyledons</taxon>
        <taxon>Gunneridae</taxon>
        <taxon>Pentapetalae</taxon>
        <taxon>asterids</taxon>
        <taxon>lamiids</taxon>
        <taxon>Lamiales</taxon>
        <taxon>Oleaceae</taxon>
        <taxon>Oleeae</taxon>
        <taxon>Olea</taxon>
    </lineage>
</organism>
<keyword evidence="5" id="KW-1185">Reference proteome</keyword>
<dbReference type="SUPFAM" id="SSF53098">
    <property type="entry name" value="Ribonuclease H-like"/>
    <property type="match status" value="1"/>
</dbReference>
<dbReference type="CDD" id="cd09272">
    <property type="entry name" value="RNase_HI_RT_Ty1"/>
    <property type="match status" value="1"/>
</dbReference>
<comment type="caution">
    <text evidence="4">The sequence shown here is derived from an EMBL/GenBank/DDBJ whole genome shotgun (WGS) entry which is preliminary data.</text>
</comment>
<evidence type="ECO:0000259" key="3">
    <source>
        <dbReference type="Pfam" id="PF25597"/>
    </source>
</evidence>
<dbReference type="EMBL" id="CACTIH010007369">
    <property type="protein sequence ID" value="CAA3011465.1"/>
    <property type="molecule type" value="Genomic_DNA"/>
</dbReference>
<dbReference type="AlphaFoldDB" id="A0A8S0U0K0"/>
<dbReference type="PANTHER" id="PTHR11439">
    <property type="entry name" value="GAG-POL-RELATED RETROTRANSPOSON"/>
    <property type="match status" value="1"/>
</dbReference>
<dbReference type="OrthoDB" id="910307at2759"/>
<dbReference type="PANTHER" id="PTHR11439:SF494">
    <property type="entry name" value="CYSTEINE-RICH RLK (RECEPTOR-LIKE PROTEIN KINASE) 8"/>
    <property type="match status" value="1"/>
</dbReference>
<evidence type="ECO:0000256" key="1">
    <source>
        <dbReference type="SAM" id="MobiDB-lite"/>
    </source>
</evidence>
<reference evidence="4 5" key="1">
    <citation type="submission" date="2019-12" db="EMBL/GenBank/DDBJ databases">
        <authorList>
            <person name="Alioto T."/>
            <person name="Alioto T."/>
            <person name="Gomez Garrido J."/>
        </authorList>
    </citation>
    <scope>NUCLEOTIDE SEQUENCE [LARGE SCALE GENOMIC DNA]</scope>
</reference>
<feature type="domain" description="Retroviral polymerase SH3-like" evidence="3">
    <location>
        <begin position="54"/>
        <end position="113"/>
    </location>
</feature>
<feature type="compositionally biased region" description="Polar residues" evidence="1">
    <location>
        <begin position="144"/>
        <end position="160"/>
    </location>
</feature>
<feature type="domain" description="Reverse transcriptase Ty1/copia-type" evidence="2">
    <location>
        <begin position="287"/>
        <end position="532"/>
    </location>
</feature>
<proteinExistence type="predicted"/>
<feature type="compositionally biased region" description="Low complexity" evidence="1">
    <location>
        <begin position="161"/>
        <end position="182"/>
    </location>
</feature>
<dbReference type="InterPro" id="IPR013103">
    <property type="entry name" value="RVT_2"/>
</dbReference>
<accession>A0A8S0U0K0</accession>
<dbReference type="InterPro" id="IPR057670">
    <property type="entry name" value="SH3_retrovirus"/>
</dbReference>
<dbReference type="Pfam" id="PF25597">
    <property type="entry name" value="SH3_retrovirus"/>
    <property type="match status" value="1"/>
</dbReference>
<dbReference type="SUPFAM" id="SSF56672">
    <property type="entry name" value="DNA/RNA polymerases"/>
    <property type="match status" value="1"/>
</dbReference>
<name>A0A8S0U0K0_OLEEU</name>
<evidence type="ECO:0000313" key="4">
    <source>
        <dbReference type="EMBL" id="CAA3011465.1"/>
    </source>
</evidence>
<feature type="region of interest" description="Disordered" evidence="1">
    <location>
        <begin position="134"/>
        <end position="185"/>
    </location>
</feature>
<dbReference type="InterPro" id="IPR012337">
    <property type="entry name" value="RNaseH-like_sf"/>
</dbReference>
<evidence type="ECO:0000259" key="2">
    <source>
        <dbReference type="Pfam" id="PF07727"/>
    </source>
</evidence>
<dbReference type="Gramene" id="OE9A003378T1">
    <property type="protein sequence ID" value="OE9A003378C1"/>
    <property type="gene ID" value="OE9A003378"/>
</dbReference>
<protein>
    <submittedName>
        <fullName evidence="4">Retrovirus-related Pol poly from transposon TNT 1-94</fullName>
    </submittedName>
</protein>
<dbReference type="InterPro" id="IPR043502">
    <property type="entry name" value="DNA/RNA_pol_sf"/>
</dbReference>
<gene>
    <name evidence="4" type="ORF">OLEA9_A003378</name>
</gene>
<dbReference type="Pfam" id="PF07727">
    <property type="entry name" value="RVT_2"/>
    <property type="match status" value="1"/>
</dbReference>
<evidence type="ECO:0000313" key="5">
    <source>
        <dbReference type="Proteomes" id="UP000594638"/>
    </source>
</evidence>